<feature type="compositionally biased region" description="Basic residues" evidence="2">
    <location>
        <begin position="537"/>
        <end position="547"/>
    </location>
</feature>
<dbReference type="InterPro" id="IPR036703">
    <property type="entry name" value="MOB_kinase_act_sf"/>
</dbReference>
<proteinExistence type="predicted"/>
<name>A0AAJ8M385_9TREE</name>
<accession>A0AAJ8M385</accession>
<dbReference type="KEGG" id="cdep:91088880"/>
<dbReference type="Proteomes" id="UP000094043">
    <property type="component" value="Chromosome 5"/>
</dbReference>
<feature type="compositionally biased region" description="Polar residues" evidence="2">
    <location>
        <begin position="484"/>
        <end position="495"/>
    </location>
</feature>
<sequence>MTVSFSSYRIKRGTKLADITPPPVPPLSSLNGPFQLAEFLALQVKHDPHNIQQLVQVPVGDATVGGKGPERDVWIYEHLRRIPIDLTPLLTLLLPVCTRESCPTMRSSEWSYFCIAHGNGTRECSTIDYILHTLDSTVALLNNSKHFPSRMQIPQASLSHFPHIFRRLSRIFSHAYFHHREAFILAESENSLYKRFVALCETYELVGERLLVIPRGVAGNDKGHDSTADHSEVDDEFDRGQSSPTKLPLKSSSPTADQSPFLSAPSKTRIAKGNNTLSRGKQPRTTMLWAKEAMGGNVHEKGQPAAPVETRNVETSENVADTISSKKGAPVDDMSVRHNRRESTSSTISSSSADSVQTAILNSDLETKEEAGSEGNAVIEHDINPSMADSSPLENDPSQGLEAEEQIPKDEIDLLEEQGKLDEEKGEKGQEVKAESEEVVAEATLESPIGFASGSDTVESAATELISPTAPTELTQPKEATEGTEITNTQSSPRPNTKFEEVEAAQPTLPSISSAESDSGSNSGSPSEDFKKDSMSRKRAKKAAQKARAKERGRAEKAAAAEDKDEKDEKEKEE</sequence>
<dbReference type="SUPFAM" id="SSF101152">
    <property type="entry name" value="Mob1/phocein"/>
    <property type="match status" value="1"/>
</dbReference>
<evidence type="ECO:0000256" key="1">
    <source>
        <dbReference type="PIRSR" id="PIRSR605301-1"/>
    </source>
</evidence>
<feature type="compositionally biased region" description="Basic and acidic residues" evidence="2">
    <location>
        <begin position="406"/>
        <end position="436"/>
    </location>
</feature>
<dbReference type="InterPro" id="IPR005301">
    <property type="entry name" value="MOB_kinase_act_fam"/>
</dbReference>
<dbReference type="PANTHER" id="PTHR22599">
    <property type="entry name" value="MPS ONE BINDER KINASE ACTIVATOR-LIKE MOB"/>
    <property type="match status" value="1"/>
</dbReference>
<feature type="compositionally biased region" description="Basic and acidic residues" evidence="2">
    <location>
        <begin position="221"/>
        <end position="231"/>
    </location>
</feature>
<feature type="compositionally biased region" description="Polar residues" evidence="2">
    <location>
        <begin position="273"/>
        <end position="285"/>
    </location>
</feature>
<feature type="compositionally biased region" description="Polar residues" evidence="2">
    <location>
        <begin position="387"/>
        <end position="398"/>
    </location>
</feature>
<keyword evidence="1" id="KW-0862">Zinc</keyword>
<evidence type="ECO:0008006" key="5">
    <source>
        <dbReference type="Google" id="ProtNLM"/>
    </source>
</evidence>
<feature type="binding site" evidence="1">
    <location>
        <position position="174"/>
    </location>
    <ligand>
        <name>Zn(2+)</name>
        <dbReference type="ChEBI" id="CHEBI:29105"/>
    </ligand>
</feature>
<keyword evidence="1" id="KW-0479">Metal-binding</keyword>
<evidence type="ECO:0000313" key="4">
    <source>
        <dbReference type="Proteomes" id="UP000094043"/>
    </source>
</evidence>
<dbReference type="Pfam" id="PF03637">
    <property type="entry name" value="Mob1_phocein"/>
    <property type="match status" value="1"/>
</dbReference>
<organism evidence="3 4">
    <name type="scientific">Cryptococcus depauperatus CBS 7841</name>
    <dbReference type="NCBI Taxonomy" id="1295531"/>
    <lineage>
        <taxon>Eukaryota</taxon>
        <taxon>Fungi</taxon>
        <taxon>Dikarya</taxon>
        <taxon>Basidiomycota</taxon>
        <taxon>Agaricomycotina</taxon>
        <taxon>Tremellomycetes</taxon>
        <taxon>Tremellales</taxon>
        <taxon>Cryptococcaceae</taxon>
        <taxon>Cryptococcus</taxon>
    </lineage>
</organism>
<feature type="binding site" evidence="1">
    <location>
        <position position="102"/>
    </location>
    <ligand>
        <name>Zn(2+)</name>
        <dbReference type="ChEBI" id="CHEBI:29105"/>
    </ligand>
</feature>
<feature type="compositionally biased region" description="Polar residues" evidence="2">
    <location>
        <begin position="313"/>
        <end position="325"/>
    </location>
</feature>
<feature type="binding site" evidence="1">
    <location>
        <position position="97"/>
    </location>
    <ligand>
        <name>Zn(2+)</name>
        <dbReference type="ChEBI" id="CHEBI:29105"/>
    </ligand>
</feature>
<dbReference type="Gene3D" id="1.20.140.30">
    <property type="entry name" value="MOB kinase activator"/>
    <property type="match status" value="1"/>
</dbReference>
<protein>
    <recommendedName>
        <fullName evidence="5">Mob1 family protein</fullName>
    </recommendedName>
</protein>
<dbReference type="GeneID" id="91088880"/>
<dbReference type="SMART" id="SM01388">
    <property type="entry name" value="Mob1_phocein"/>
    <property type="match status" value="1"/>
</dbReference>
<dbReference type="EMBL" id="CP143788">
    <property type="protein sequence ID" value="WVN89447.1"/>
    <property type="molecule type" value="Genomic_DNA"/>
</dbReference>
<reference evidence="3" key="1">
    <citation type="submission" date="2016-06" db="EMBL/GenBank/DDBJ databases">
        <authorList>
            <person name="Cuomo C."/>
            <person name="Litvintseva A."/>
            <person name="Heitman J."/>
            <person name="Chen Y."/>
            <person name="Sun S."/>
            <person name="Springer D."/>
            <person name="Dromer F."/>
            <person name="Young S."/>
            <person name="Zeng Q."/>
            <person name="Chapman S."/>
            <person name="Gujja S."/>
            <person name="Saif S."/>
            <person name="Birren B."/>
        </authorList>
    </citation>
    <scope>NUCLEOTIDE SEQUENCE</scope>
    <source>
        <strain evidence="3">CBS 7841</strain>
    </source>
</reference>
<feature type="compositionally biased region" description="Low complexity" evidence="2">
    <location>
        <begin position="510"/>
        <end position="527"/>
    </location>
</feature>
<reference evidence="3" key="2">
    <citation type="journal article" date="2022" name="Elife">
        <title>Obligate sexual reproduction of a homothallic fungus closely related to the Cryptococcus pathogenic species complex.</title>
        <authorList>
            <person name="Passer A.R."/>
            <person name="Clancey S.A."/>
            <person name="Shea T."/>
            <person name="David-Palma M."/>
            <person name="Averette A.F."/>
            <person name="Boekhout T."/>
            <person name="Porcel B.M."/>
            <person name="Nowrousian M."/>
            <person name="Cuomo C.A."/>
            <person name="Sun S."/>
            <person name="Heitman J."/>
            <person name="Coelho M.A."/>
        </authorList>
    </citation>
    <scope>NUCLEOTIDE SEQUENCE</scope>
    <source>
        <strain evidence="3">CBS 7841</strain>
    </source>
</reference>
<feature type="region of interest" description="Disordered" evidence="2">
    <location>
        <begin position="217"/>
        <end position="356"/>
    </location>
</feature>
<feature type="binding site" evidence="1">
    <location>
        <position position="179"/>
    </location>
    <ligand>
        <name>Zn(2+)</name>
        <dbReference type="ChEBI" id="CHEBI:29105"/>
    </ligand>
</feature>
<feature type="compositionally biased region" description="Low complexity" evidence="2">
    <location>
        <begin position="242"/>
        <end position="255"/>
    </location>
</feature>
<feature type="compositionally biased region" description="Basic and acidic residues" evidence="2">
    <location>
        <begin position="548"/>
        <end position="574"/>
    </location>
</feature>
<feature type="region of interest" description="Disordered" evidence="2">
    <location>
        <begin position="382"/>
        <end position="574"/>
    </location>
</feature>
<evidence type="ECO:0000256" key="2">
    <source>
        <dbReference type="SAM" id="MobiDB-lite"/>
    </source>
</evidence>
<keyword evidence="4" id="KW-1185">Reference proteome</keyword>
<evidence type="ECO:0000313" key="3">
    <source>
        <dbReference type="EMBL" id="WVN89447.1"/>
    </source>
</evidence>
<dbReference type="RefSeq" id="XP_066070147.1">
    <property type="nucleotide sequence ID" value="XM_066214050.1"/>
</dbReference>
<reference evidence="3" key="3">
    <citation type="submission" date="2024-01" db="EMBL/GenBank/DDBJ databases">
        <authorList>
            <person name="Coelho M.A."/>
            <person name="David-Palma M."/>
            <person name="Shea T."/>
            <person name="Sun S."/>
            <person name="Cuomo C.A."/>
            <person name="Heitman J."/>
        </authorList>
    </citation>
    <scope>NUCLEOTIDE SEQUENCE</scope>
    <source>
        <strain evidence="3">CBS 7841</strain>
    </source>
</reference>
<gene>
    <name evidence="3" type="ORF">L203_104670</name>
</gene>
<dbReference type="AlphaFoldDB" id="A0AAJ8M385"/>